<organism evidence="1 2">
    <name type="scientific">Kibdelosporangium lantanae</name>
    <dbReference type="NCBI Taxonomy" id="1497396"/>
    <lineage>
        <taxon>Bacteria</taxon>
        <taxon>Bacillati</taxon>
        <taxon>Actinomycetota</taxon>
        <taxon>Actinomycetes</taxon>
        <taxon>Pseudonocardiales</taxon>
        <taxon>Pseudonocardiaceae</taxon>
        <taxon>Kibdelosporangium</taxon>
    </lineage>
</organism>
<keyword evidence="2" id="KW-1185">Reference proteome</keyword>
<feature type="non-terminal residue" evidence="1">
    <location>
        <position position="106"/>
    </location>
</feature>
<evidence type="ECO:0000313" key="1">
    <source>
        <dbReference type="EMBL" id="MFD1048251.1"/>
    </source>
</evidence>
<reference evidence="2" key="1">
    <citation type="journal article" date="2019" name="Int. J. Syst. Evol. Microbiol.">
        <title>The Global Catalogue of Microorganisms (GCM) 10K type strain sequencing project: providing services to taxonomists for standard genome sequencing and annotation.</title>
        <authorList>
            <consortium name="The Broad Institute Genomics Platform"/>
            <consortium name="The Broad Institute Genome Sequencing Center for Infectious Disease"/>
            <person name="Wu L."/>
            <person name="Ma J."/>
        </authorList>
    </citation>
    <scope>NUCLEOTIDE SEQUENCE [LARGE SCALE GENOMIC DNA]</scope>
    <source>
        <strain evidence="2">JCM 31486</strain>
    </source>
</reference>
<dbReference type="InterPro" id="IPR000801">
    <property type="entry name" value="Esterase-like"/>
</dbReference>
<dbReference type="GO" id="GO:0016787">
    <property type="term" value="F:hydrolase activity"/>
    <property type="evidence" value="ECO:0007669"/>
    <property type="project" value="UniProtKB-KW"/>
</dbReference>
<comment type="caution">
    <text evidence="1">The sequence shown here is derived from an EMBL/GenBank/DDBJ whole genome shotgun (WGS) entry which is preliminary data.</text>
</comment>
<gene>
    <name evidence="1" type="ORF">ACFQ1S_23290</name>
</gene>
<dbReference type="InterPro" id="IPR029058">
    <property type="entry name" value="AB_hydrolase_fold"/>
</dbReference>
<dbReference type="Gene3D" id="3.40.50.1820">
    <property type="entry name" value="alpha/beta hydrolase"/>
    <property type="match status" value="1"/>
</dbReference>
<dbReference type="Proteomes" id="UP001597045">
    <property type="component" value="Unassembled WGS sequence"/>
</dbReference>
<keyword evidence="1" id="KW-0378">Hydrolase</keyword>
<evidence type="ECO:0000313" key="2">
    <source>
        <dbReference type="Proteomes" id="UP001597045"/>
    </source>
</evidence>
<protein>
    <submittedName>
        <fullName evidence="1">Alpha/beta hydrolase-fold protein</fullName>
    </submittedName>
</protein>
<dbReference type="SUPFAM" id="SSF53474">
    <property type="entry name" value="alpha/beta-Hydrolases"/>
    <property type="match status" value="1"/>
</dbReference>
<accession>A0ABW3MD48</accession>
<name>A0ABW3MD48_9PSEU</name>
<dbReference type="EMBL" id="JBHTIS010001483">
    <property type="protein sequence ID" value="MFD1048251.1"/>
    <property type="molecule type" value="Genomic_DNA"/>
</dbReference>
<sequence>MTSATVVTESWFSPALDRSKRVNIMLPPGYTEGTRSYPVLFLLHGYGGNRDTWLRNTSTLAEIDLIVVCPESGRRWFINDHAGHRYEDYLVRELVDRVDAHYRTTS</sequence>
<proteinExistence type="predicted"/>
<dbReference type="Pfam" id="PF00756">
    <property type="entry name" value="Esterase"/>
    <property type="match status" value="1"/>
</dbReference>